<dbReference type="AlphaFoldDB" id="A0AAV7K7V6"/>
<sequence>MSPLVHKGYEQYFGCKIGDQDKPWAPHFCCSKCAIGLSKWLNGSRISMQFAIPMIWREPRDHYTDCYFCLTDIKGITSKTKKNICYPNLQSAIRPVEHSTEFEVPKPKKVSFDDDTVEYAMLDQDDEEFIPPPMPPDKTRLPHIINQSELNDLVRDLNLTKDQSELLGSRLKGWNLLDEETKVSFFRTRQSDFSVHFEMQGSLCYCNNVDRVMELLGVQHEPSEWRLFIDSSKYSLMAVLLHKGNVIPSIPIGHSVHMKESHENMDILLKLIRYNSYNWHICGDLKVIGLLWVCNLDTRNIVASSVSGIVEQGNPII</sequence>
<protein>
    <submittedName>
        <fullName evidence="1">Uncharacterized protein</fullName>
    </submittedName>
</protein>
<dbReference type="EMBL" id="JAKMXF010000122">
    <property type="protein sequence ID" value="KAI6657075.1"/>
    <property type="molecule type" value="Genomic_DNA"/>
</dbReference>
<comment type="caution">
    <text evidence="1">The sequence shown here is derived from an EMBL/GenBank/DDBJ whole genome shotgun (WGS) entry which is preliminary data.</text>
</comment>
<evidence type="ECO:0000313" key="2">
    <source>
        <dbReference type="Proteomes" id="UP001165289"/>
    </source>
</evidence>
<evidence type="ECO:0000313" key="1">
    <source>
        <dbReference type="EMBL" id="KAI6657075.1"/>
    </source>
</evidence>
<organism evidence="1 2">
    <name type="scientific">Oopsacas minuta</name>
    <dbReference type="NCBI Taxonomy" id="111878"/>
    <lineage>
        <taxon>Eukaryota</taxon>
        <taxon>Metazoa</taxon>
        <taxon>Porifera</taxon>
        <taxon>Hexactinellida</taxon>
        <taxon>Hexasterophora</taxon>
        <taxon>Lyssacinosida</taxon>
        <taxon>Leucopsacidae</taxon>
        <taxon>Oopsacas</taxon>
    </lineage>
</organism>
<keyword evidence="2" id="KW-1185">Reference proteome</keyword>
<dbReference type="Proteomes" id="UP001165289">
    <property type="component" value="Unassembled WGS sequence"/>
</dbReference>
<gene>
    <name evidence="1" type="ORF">LOD99_15861</name>
</gene>
<dbReference type="PANTHER" id="PTHR46114">
    <property type="entry name" value="APPLE DOMAIN-CONTAINING PROTEIN"/>
    <property type="match status" value="1"/>
</dbReference>
<proteinExistence type="predicted"/>
<name>A0AAV7K7V6_9METZ</name>
<accession>A0AAV7K7V6</accession>
<reference evidence="1 2" key="1">
    <citation type="journal article" date="2023" name="BMC Biol.">
        <title>The compact genome of the sponge Oopsacas minuta (Hexactinellida) is lacking key metazoan core genes.</title>
        <authorList>
            <person name="Santini S."/>
            <person name="Schenkelaars Q."/>
            <person name="Jourda C."/>
            <person name="Duchesne M."/>
            <person name="Belahbib H."/>
            <person name="Rocher C."/>
            <person name="Selva M."/>
            <person name="Riesgo A."/>
            <person name="Vervoort M."/>
            <person name="Leys S.P."/>
            <person name="Kodjabachian L."/>
            <person name="Le Bivic A."/>
            <person name="Borchiellini C."/>
            <person name="Claverie J.M."/>
            <person name="Renard E."/>
        </authorList>
    </citation>
    <scope>NUCLEOTIDE SEQUENCE [LARGE SCALE GENOMIC DNA]</scope>
    <source>
        <strain evidence="1">SPO-2</strain>
    </source>
</reference>
<dbReference type="PANTHER" id="PTHR46114:SF1">
    <property type="entry name" value="ZAD DOMAIN-CONTAINING PROTEIN"/>
    <property type="match status" value="1"/>
</dbReference>